<evidence type="ECO:0000259" key="2">
    <source>
        <dbReference type="SMART" id="SM01272"/>
    </source>
</evidence>
<dbReference type="VEuPathDB" id="FungiDB:KRP22_3419"/>
<dbReference type="AlphaFoldDB" id="H3GJU1"/>
<dbReference type="PANTHER" id="PTHR12854:SF7">
    <property type="entry name" value="ATAXIN-2 HOMOLOG"/>
    <property type="match status" value="1"/>
</dbReference>
<dbReference type="GO" id="GO:0004497">
    <property type="term" value="F:monooxygenase activity"/>
    <property type="evidence" value="ECO:0007669"/>
    <property type="project" value="InterPro"/>
</dbReference>
<feature type="region of interest" description="Disordered" evidence="1">
    <location>
        <begin position="88"/>
        <end position="161"/>
    </location>
</feature>
<feature type="region of interest" description="Disordered" evidence="1">
    <location>
        <begin position="300"/>
        <end position="326"/>
    </location>
</feature>
<dbReference type="eggNOG" id="KOG2375">
    <property type="taxonomic scope" value="Eukaryota"/>
</dbReference>
<dbReference type="GO" id="GO:0010494">
    <property type="term" value="C:cytoplasmic stress granule"/>
    <property type="evidence" value="ECO:0000318"/>
    <property type="project" value="GO_Central"/>
</dbReference>
<keyword evidence="4" id="KW-1185">Reference proteome</keyword>
<dbReference type="InParanoid" id="H3GJU1"/>
<feature type="compositionally biased region" description="Low complexity" evidence="1">
    <location>
        <begin position="117"/>
        <end position="128"/>
    </location>
</feature>
<feature type="compositionally biased region" description="Low complexity" evidence="1">
    <location>
        <begin position="695"/>
        <end position="710"/>
    </location>
</feature>
<feature type="region of interest" description="Disordered" evidence="1">
    <location>
        <begin position="686"/>
        <end position="784"/>
    </location>
</feature>
<dbReference type="Gene3D" id="1.10.630.10">
    <property type="entry name" value="Cytochrome P450"/>
    <property type="match status" value="1"/>
</dbReference>
<protein>
    <recommendedName>
        <fullName evidence="2">LsmAD domain-containing protein</fullName>
    </recommendedName>
</protein>
<feature type="compositionally biased region" description="Low complexity" evidence="1">
    <location>
        <begin position="549"/>
        <end position="564"/>
    </location>
</feature>
<feature type="compositionally biased region" description="Low complexity" evidence="1">
    <location>
        <begin position="137"/>
        <end position="148"/>
    </location>
</feature>
<dbReference type="InterPro" id="IPR025852">
    <property type="entry name" value="SM_dom_ATX"/>
</dbReference>
<dbReference type="InterPro" id="IPR045117">
    <property type="entry name" value="ATXN2-like"/>
</dbReference>
<feature type="compositionally biased region" description="Low complexity" evidence="1">
    <location>
        <begin position="460"/>
        <end position="479"/>
    </location>
</feature>
<feature type="compositionally biased region" description="Basic and acidic residues" evidence="1">
    <location>
        <begin position="393"/>
        <end position="410"/>
    </location>
</feature>
<dbReference type="eggNOG" id="KOG0157">
    <property type="taxonomic scope" value="Eukaryota"/>
</dbReference>
<dbReference type="InterPro" id="IPR036396">
    <property type="entry name" value="Cyt_P450_sf"/>
</dbReference>
<dbReference type="Proteomes" id="UP000005238">
    <property type="component" value="Unassembled WGS sequence"/>
</dbReference>
<sequence>MYASARMEDVWGEDADKYKRERWIDSEIGNFIAGPRQCIGMRFALLQMRIATAVIFSRFDLQTVEDAFAIMYDVAFTLPVKGPLNITTATSRPTASQAPRKNGSTGPKSAKKKKPQPKSNGKDAAGPQPVAPPPVSGPWSNPNPATSSAPPPGFAPSPAKPGFSDAHQRLLRHRALFAFRFLVGKAVELQLVASDERYAGVLDCVDPDDFSVVLKSTRRVSSASDAKPFEDGSTVIFRRHQLAHLVADGTANYTDGAFVAGVTAAAGGFRTDTEISGRQGEHLIGRELETASSWLDPALDTGALEDSAPNGRRHGKNQGKPGNWNQFEANEKLFGVVSTYDENIYTTKLDKTKISTEQSREAERLAQEIERQSAAGNFHLQEERGQAVRGGKHANDLDEEARYSSVDRRGAPPSSGGNAYVPPALRNAQRQSSDGKSKAKATKTPPASASPATPAPPVPTAAEPVPAATTPAALSPSKPLSFSEAVTGRSTATAAPPKSESEEKKAAAPAQVNDKDAKPAATKPKSSPKKKENGKEKKAESKTEESKDSFSSSTSTTTTTTTTKQTKEEAPKAAPKKELNPKAKEFKLSAAAVEFTPTFSVPPAVKEQVSSPYRGGSPGHMPYPHPGMGYPPPMQEDWMYDGGMGGEEGGEMGMPPYGYGVPVGPNGVPMMYPPMMPQQNMRMMGGQRGYGGYQQQGYNPRGYYSPPNGGYPAGGVPYAGGPGGVGPQPPLPREAPTPTDDESPSESAGVPSPGAPAPPVPETTAPEVVSTPASSKKQQPAKNK</sequence>
<dbReference type="InterPro" id="IPR009604">
    <property type="entry name" value="LsmAD_domain"/>
</dbReference>
<dbReference type="SUPFAM" id="SSF48264">
    <property type="entry name" value="Cytochrome P450"/>
    <property type="match status" value="1"/>
</dbReference>
<dbReference type="GO" id="GO:0016705">
    <property type="term" value="F:oxidoreductase activity, acting on paired donors, with incorporation or reduction of molecular oxygen"/>
    <property type="evidence" value="ECO:0007669"/>
    <property type="project" value="InterPro"/>
</dbReference>
<feature type="compositionally biased region" description="Low complexity" evidence="1">
    <location>
        <begin position="442"/>
        <end position="452"/>
    </location>
</feature>
<reference evidence="3" key="2">
    <citation type="submission" date="2015-06" db="UniProtKB">
        <authorList>
            <consortium name="EnsemblProtists"/>
        </authorList>
    </citation>
    <scope>IDENTIFICATION</scope>
    <source>
        <strain evidence="3">Pr102</strain>
    </source>
</reference>
<dbReference type="EnsemblProtists" id="Phyra76458">
    <property type="protein sequence ID" value="Phyra76458"/>
    <property type="gene ID" value="Phyra76458"/>
</dbReference>
<dbReference type="GO" id="GO:0020037">
    <property type="term" value="F:heme binding"/>
    <property type="evidence" value="ECO:0007669"/>
    <property type="project" value="InterPro"/>
</dbReference>
<name>H3GJU1_PHYRM</name>
<organism evidence="3 4">
    <name type="scientific">Phytophthora ramorum</name>
    <name type="common">Sudden oak death agent</name>
    <dbReference type="NCBI Taxonomy" id="164328"/>
    <lineage>
        <taxon>Eukaryota</taxon>
        <taxon>Sar</taxon>
        <taxon>Stramenopiles</taxon>
        <taxon>Oomycota</taxon>
        <taxon>Peronosporomycetes</taxon>
        <taxon>Peronosporales</taxon>
        <taxon>Peronosporaceae</taxon>
        <taxon>Phytophthora</taxon>
    </lineage>
</organism>
<feature type="region of interest" description="Disordered" evidence="1">
    <location>
        <begin position="373"/>
        <end position="581"/>
    </location>
</feature>
<dbReference type="GO" id="GO:0005506">
    <property type="term" value="F:iron ion binding"/>
    <property type="evidence" value="ECO:0007669"/>
    <property type="project" value="InterPro"/>
</dbReference>
<dbReference type="Pfam" id="PF00067">
    <property type="entry name" value="p450"/>
    <property type="match status" value="1"/>
</dbReference>
<feature type="compositionally biased region" description="Basic and acidic residues" evidence="1">
    <location>
        <begin position="565"/>
        <end position="581"/>
    </location>
</feature>
<evidence type="ECO:0000313" key="4">
    <source>
        <dbReference type="Proteomes" id="UP000005238"/>
    </source>
</evidence>
<feature type="compositionally biased region" description="Pro residues" evidence="1">
    <location>
        <begin position="149"/>
        <end position="159"/>
    </location>
</feature>
<accession>H3GJU1</accession>
<dbReference type="STRING" id="164328.H3GJU1"/>
<feature type="compositionally biased region" description="Basic and acidic residues" evidence="1">
    <location>
        <begin position="529"/>
        <end position="548"/>
    </location>
</feature>
<dbReference type="GO" id="GO:0003729">
    <property type="term" value="F:mRNA binding"/>
    <property type="evidence" value="ECO:0000318"/>
    <property type="project" value="GO_Central"/>
</dbReference>
<feature type="compositionally biased region" description="Gly residues" evidence="1">
    <location>
        <begin position="711"/>
        <end position="726"/>
    </location>
</feature>
<dbReference type="FunFam" id="1.10.630.10:FF:000241">
    <property type="entry name" value="cytochrome P450 3A31-like"/>
    <property type="match status" value="1"/>
</dbReference>
<feature type="domain" description="LsmAD" evidence="2">
    <location>
        <begin position="334"/>
        <end position="409"/>
    </location>
</feature>
<dbReference type="HOGENOM" id="CLU_023655_0_0_1"/>
<evidence type="ECO:0000313" key="3">
    <source>
        <dbReference type="EnsemblProtists" id="Phyra76458"/>
    </source>
</evidence>
<proteinExistence type="predicted"/>
<dbReference type="EMBL" id="DS566015">
    <property type="status" value="NOT_ANNOTATED_CDS"/>
    <property type="molecule type" value="Genomic_DNA"/>
</dbReference>
<dbReference type="InterPro" id="IPR001128">
    <property type="entry name" value="Cyt_P450"/>
</dbReference>
<dbReference type="VEuPathDB" id="FungiDB:KRP23_3351"/>
<dbReference type="GO" id="GO:0034063">
    <property type="term" value="P:stress granule assembly"/>
    <property type="evidence" value="ECO:0000318"/>
    <property type="project" value="GO_Central"/>
</dbReference>
<feature type="compositionally biased region" description="Low complexity" evidence="1">
    <location>
        <begin position="762"/>
        <end position="772"/>
    </location>
</feature>
<feature type="compositionally biased region" description="Polar residues" evidence="1">
    <location>
        <begin position="773"/>
        <end position="784"/>
    </location>
</feature>
<dbReference type="OMA" id="QPMVYNA"/>
<feature type="compositionally biased region" description="Polar residues" evidence="1">
    <location>
        <begin position="88"/>
        <end position="99"/>
    </location>
</feature>
<reference evidence="4" key="1">
    <citation type="journal article" date="2006" name="Science">
        <title>Phytophthora genome sequences uncover evolutionary origins and mechanisms of pathogenesis.</title>
        <authorList>
            <person name="Tyler B.M."/>
            <person name="Tripathy S."/>
            <person name="Zhang X."/>
            <person name="Dehal P."/>
            <person name="Jiang R.H."/>
            <person name="Aerts A."/>
            <person name="Arredondo F.D."/>
            <person name="Baxter L."/>
            <person name="Bensasson D."/>
            <person name="Beynon J.L."/>
            <person name="Chapman J."/>
            <person name="Damasceno C.M."/>
            <person name="Dorrance A.E."/>
            <person name="Dou D."/>
            <person name="Dickerman A.W."/>
            <person name="Dubchak I.L."/>
            <person name="Garbelotto M."/>
            <person name="Gijzen M."/>
            <person name="Gordon S.G."/>
            <person name="Govers F."/>
            <person name="Grunwald N.J."/>
            <person name="Huang W."/>
            <person name="Ivors K.L."/>
            <person name="Jones R.W."/>
            <person name="Kamoun S."/>
            <person name="Krampis K."/>
            <person name="Lamour K.H."/>
            <person name="Lee M.K."/>
            <person name="McDonald W.H."/>
            <person name="Medina M."/>
            <person name="Meijer H.J."/>
            <person name="Nordberg E.K."/>
            <person name="Maclean D.J."/>
            <person name="Ospina-Giraldo M.D."/>
            <person name="Morris P.F."/>
            <person name="Phuntumart V."/>
            <person name="Putnam N.H."/>
            <person name="Rash S."/>
            <person name="Rose J.K."/>
            <person name="Sakihama Y."/>
            <person name="Salamov A.A."/>
            <person name="Savidor A."/>
            <person name="Scheuring C.F."/>
            <person name="Smith B.M."/>
            <person name="Sobral B.W."/>
            <person name="Terry A."/>
            <person name="Torto-Alalibo T.A."/>
            <person name="Win J."/>
            <person name="Xu Z."/>
            <person name="Zhang H."/>
            <person name="Grigoriev I.V."/>
            <person name="Rokhsar D.S."/>
            <person name="Boore J.L."/>
        </authorList>
    </citation>
    <scope>NUCLEOTIDE SEQUENCE [LARGE SCALE GENOMIC DNA]</scope>
    <source>
        <strain evidence="4">Pr102</strain>
    </source>
</reference>
<dbReference type="PANTHER" id="PTHR12854">
    <property type="entry name" value="ATAXIN 2-RELATED"/>
    <property type="match status" value="1"/>
</dbReference>
<evidence type="ECO:0000256" key="1">
    <source>
        <dbReference type="SAM" id="MobiDB-lite"/>
    </source>
</evidence>
<dbReference type="Pfam" id="PF14438">
    <property type="entry name" value="SM-ATX"/>
    <property type="match status" value="1"/>
</dbReference>
<dbReference type="Pfam" id="PF06741">
    <property type="entry name" value="LsmAD"/>
    <property type="match status" value="1"/>
</dbReference>
<dbReference type="SMART" id="SM01272">
    <property type="entry name" value="LsmAD"/>
    <property type="match status" value="1"/>
</dbReference>